<reference evidence="1 2" key="1">
    <citation type="submission" date="2016-10" db="EMBL/GenBank/DDBJ databases">
        <authorList>
            <person name="de Groot N.N."/>
        </authorList>
    </citation>
    <scope>NUCLEOTIDE SEQUENCE [LARGE SCALE GENOMIC DNA]</scope>
    <source>
        <strain evidence="1 2">DSM 21771</strain>
    </source>
</reference>
<dbReference type="AlphaFoldDB" id="A0A1G8LPZ5"/>
<proteinExistence type="predicted"/>
<gene>
    <name evidence="1" type="ORF">SAMN04488123_103210</name>
</gene>
<organism evidence="1 2">
    <name type="scientific">Natribacillus halophilus</name>
    <dbReference type="NCBI Taxonomy" id="549003"/>
    <lineage>
        <taxon>Bacteria</taxon>
        <taxon>Bacillati</taxon>
        <taxon>Bacillota</taxon>
        <taxon>Bacilli</taxon>
        <taxon>Bacillales</taxon>
        <taxon>Bacillaceae</taxon>
        <taxon>Natribacillus</taxon>
    </lineage>
</organism>
<dbReference type="EMBL" id="FNEN01000003">
    <property type="protein sequence ID" value="SDI57758.1"/>
    <property type="molecule type" value="Genomic_DNA"/>
</dbReference>
<evidence type="ECO:0000313" key="1">
    <source>
        <dbReference type="EMBL" id="SDI57758.1"/>
    </source>
</evidence>
<dbReference type="Proteomes" id="UP000198853">
    <property type="component" value="Unassembled WGS sequence"/>
</dbReference>
<protein>
    <submittedName>
        <fullName evidence="1">Uncharacterized protein</fullName>
    </submittedName>
</protein>
<sequence length="50" mass="5938">MYIIEKKRRLIHDHDGRCTPSEPTEVISRTQARQKVAYKAYHFCSCARKD</sequence>
<accession>A0A1G8LPZ5</accession>
<evidence type="ECO:0000313" key="2">
    <source>
        <dbReference type="Proteomes" id="UP000198853"/>
    </source>
</evidence>
<name>A0A1G8LPZ5_9BACI</name>
<dbReference type="RefSeq" id="WP_176764626.1">
    <property type="nucleotide sequence ID" value="NZ_FNEN01000003.1"/>
</dbReference>
<keyword evidence="2" id="KW-1185">Reference proteome</keyword>